<name>A0A318H8X6_9BURK</name>
<dbReference type="PANTHER" id="PTHR30329">
    <property type="entry name" value="STATOR ELEMENT OF FLAGELLAR MOTOR COMPLEX"/>
    <property type="match status" value="1"/>
</dbReference>
<dbReference type="EMBL" id="QJJS01000002">
    <property type="protein sequence ID" value="PXW98568.1"/>
    <property type="molecule type" value="Genomic_DNA"/>
</dbReference>
<comment type="subcellular location">
    <subcellularLocation>
        <location evidence="1">Cell outer membrane</location>
    </subcellularLocation>
</comment>
<dbReference type="PANTHER" id="PTHR30329:SF21">
    <property type="entry name" value="LIPOPROTEIN YIAD-RELATED"/>
    <property type="match status" value="1"/>
</dbReference>
<dbReference type="GO" id="GO:0009279">
    <property type="term" value="C:cell outer membrane"/>
    <property type="evidence" value="ECO:0007669"/>
    <property type="project" value="UniProtKB-SubCell"/>
</dbReference>
<feature type="domain" description="OmpA-like" evidence="6">
    <location>
        <begin position="62"/>
        <end position="173"/>
    </location>
</feature>
<dbReference type="SUPFAM" id="SSF103088">
    <property type="entry name" value="OmpA-like"/>
    <property type="match status" value="1"/>
</dbReference>
<dbReference type="RefSeq" id="WP_170130601.1">
    <property type="nucleotide sequence ID" value="NZ_QJJS01000002.1"/>
</dbReference>
<evidence type="ECO:0000256" key="4">
    <source>
        <dbReference type="PROSITE-ProRule" id="PRU00473"/>
    </source>
</evidence>
<comment type="caution">
    <text evidence="7">The sequence shown here is derived from an EMBL/GenBank/DDBJ whole genome shotgun (WGS) entry which is preliminary data.</text>
</comment>
<evidence type="ECO:0000256" key="2">
    <source>
        <dbReference type="ARBA" id="ARBA00023136"/>
    </source>
</evidence>
<dbReference type="InterPro" id="IPR036737">
    <property type="entry name" value="OmpA-like_sf"/>
</dbReference>
<evidence type="ECO:0000256" key="5">
    <source>
        <dbReference type="SAM" id="Phobius"/>
    </source>
</evidence>
<evidence type="ECO:0000313" key="8">
    <source>
        <dbReference type="Proteomes" id="UP000247811"/>
    </source>
</evidence>
<dbReference type="Proteomes" id="UP000247811">
    <property type="component" value="Unassembled WGS sequence"/>
</dbReference>
<reference evidence="7 8" key="1">
    <citation type="submission" date="2018-05" db="EMBL/GenBank/DDBJ databases">
        <title>Genomic Encyclopedia of Type Strains, Phase IV (KMG-IV): sequencing the most valuable type-strain genomes for metagenomic binning, comparative biology and taxonomic classification.</title>
        <authorList>
            <person name="Goeker M."/>
        </authorList>
    </citation>
    <scope>NUCLEOTIDE SEQUENCE [LARGE SCALE GENOMIC DNA]</scope>
    <source>
        <strain evidence="7 8">DSM 566</strain>
    </source>
</reference>
<feature type="transmembrane region" description="Helical" evidence="5">
    <location>
        <begin position="12"/>
        <end position="34"/>
    </location>
</feature>
<dbReference type="InterPro" id="IPR006664">
    <property type="entry name" value="OMP_bac"/>
</dbReference>
<protein>
    <submittedName>
        <fullName evidence="7">OmpA family protein</fullName>
    </submittedName>
</protein>
<accession>A0A318H8X6</accession>
<evidence type="ECO:0000256" key="3">
    <source>
        <dbReference type="ARBA" id="ARBA00023237"/>
    </source>
</evidence>
<organism evidence="7 8">
    <name type="scientific">Sphaerotilus hippei</name>
    <dbReference type="NCBI Taxonomy" id="744406"/>
    <lineage>
        <taxon>Bacteria</taxon>
        <taxon>Pseudomonadati</taxon>
        <taxon>Pseudomonadota</taxon>
        <taxon>Betaproteobacteria</taxon>
        <taxon>Burkholderiales</taxon>
        <taxon>Sphaerotilaceae</taxon>
        <taxon>Sphaerotilus</taxon>
    </lineage>
</organism>
<dbReference type="PRINTS" id="PR01021">
    <property type="entry name" value="OMPADOMAIN"/>
</dbReference>
<dbReference type="Pfam" id="PF00691">
    <property type="entry name" value="OmpA"/>
    <property type="match status" value="1"/>
</dbReference>
<keyword evidence="8" id="KW-1185">Reference proteome</keyword>
<sequence length="173" mass="17733">MSDDDRDDSRKVGLWVVFTTVAVLLIGVIGYAVMRTTGQSAAPTTGMAASAPAEAAADVLVDIVTTGEALATTFFPSGSADILPESATVLDAAVTALQADAAKKVLLSGYHDSTGDPAMNAELAKQRAKAVRTALVARGIAADRVLLRKPEVTDGGADAAAARRVEIRLIDAP</sequence>
<keyword evidence="5" id="KW-0812">Transmembrane</keyword>
<evidence type="ECO:0000259" key="6">
    <source>
        <dbReference type="PROSITE" id="PS51123"/>
    </source>
</evidence>
<dbReference type="CDD" id="cd07185">
    <property type="entry name" value="OmpA_C-like"/>
    <property type="match status" value="1"/>
</dbReference>
<evidence type="ECO:0000313" key="7">
    <source>
        <dbReference type="EMBL" id="PXW98568.1"/>
    </source>
</evidence>
<dbReference type="PROSITE" id="PS51123">
    <property type="entry name" value="OMPA_2"/>
    <property type="match status" value="1"/>
</dbReference>
<proteinExistence type="predicted"/>
<gene>
    <name evidence="7" type="ORF">C7444_10245</name>
</gene>
<dbReference type="AlphaFoldDB" id="A0A318H8X6"/>
<keyword evidence="2 4" id="KW-0472">Membrane</keyword>
<evidence type="ECO:0000256" key="1">
    <source>
        <dbReference type="ARBA" id="ARBA00004442"/>
    </source>
</evidence>
<dbReference type="InterPro" id="IPR050330">
    <property type="entry name" value="Bact_OuterMem_StrucFunc"/>
</dbReference>
<dbReference type="Gene3D" id="3.30.1330.60">
    <property type="entry name" value="OmpA-like domain"/>
    <property type="match status" value="1"/>
</dbReference>
<dbReference type="InterPro" id="IPR006665">
    <property type="entry name" value="OmpA-like"/>
</dbReference>
<keyword evidence="3" id="KW-0998">Cell outer membrane</keyword>
<keyword evidence="5" id="KW-1133">Transmembrane helix</keyword>